<evidence type="ECO:0000313" key="2">
    <source>
        <dbReference type="Proteomes" id="UP000234681"/>
    </source>
</evidence>
<dbReference type="AlphaFoldDB" id="A6HNK7"/>
<name>A6HNK7_RAT</name>
<evidence type="ECO:0000313" key="1">
    <source>
        <dbReference type="EMBL" id="EDL79608.1"/>
    </source>
</evidence>
<gene>
    <name evidence="1" type="ORF">rCG_26752</name>
</gene>
<sequence length="39" mass="4567">MLPYLYYPHPLPSPTPSPALPNFPRNLCKAWRGKHLHKK</sequence>
<proteinExistence type="predicted"/>
<accession>A6HNK7</accession>
<protein>
    <submittedName>
        <fullName evidence="1">RCG26752</fullName>
    </submittedName>
</protein>
<reference evidence="2" key="1">
    <citation type="submission" date="2005-09" db="EMBL/GenBank/DDBJ databases">
        <authorList>
            <person name="Mural R.J."/>
            <person name="Li P.W."/>
            <person name="Adams M.D."/>
            <person name="Amanatides P.G."/>
            <person name="Baden-Tillson H."/>
            <person name="Barnstead M."/>
            <person name="Chin S.H."/>
            <person name="Dew I."/>
            <person name="Evans C.A."/>
            <person name="Ferriera S."/>
            <person name="Flanigan M."/>
            <person name="Fosler C."/>
            <person name="Glodek A."/>
            <person name="Gu Z."/>
            <person name="Holt R.A."/>
            <person name="Jennings D."/>
            <person name="Kraft C.L."/>
            <person name="Lu F."/>
            <person name="Nguyen T."/>
            <person name="Nusskern D.R."/>
            <person name="Pfannkoch C.M."/>
            <person name="Sitter C."/>
            <person name="Sutton G.G."/>
            <person name="Venter J.C."/>
            <person name="Wang Z."/>
            <person name="Woodage T."/>
            <person name="Zheng X.H."/>
            <person name="Zhong F."/>
        </authorList>
    </citation>
    <scope>NUCLEOTIDE SEQUENCE [LARGE SCALE GENOMIC DNA]</scope>
    <source>
        <strain>BN</strain>
        <strain evidence="2">Sprague-Dawley</strain>
    </source>
</reference>
<dbReference type="Proteomes" id="UP000234681">
    <property type="component" value="Chromosome 3"/>
</dbReference>
<organism evidence="1 2">
    <name type="scientific">Rattus norvegicus</name>
    <name type="common">Rat</name>
    <dbReference type="NCBI Taxonomy" id="10116"/>
    <lineage>
        <taxon>Eukaryota</taxon>
        <taxon>Metazoa</taxon>
        <taxon>Chordata</taxon>
        <taxon>Craniata</taxon>
        <taxon>Vertebrata</taxon>
        <taxon>Euteleostomi</taxon>
        <taxon>Mammalia</taxon>
        <taxon>Eutheria</taxon>
        <taxon>Euarchontoglires</taxon>
        <taxon>Glires</taxon>
        <taxon>Rodentia</taxon>
        <taxon>Myomorpha</taxon>
        <taxon>Muroidea</taxon>
        <taxon>Muridae</taxon>
        <taxon>Murinae</taxon>
        <taxon>Rattus</taxon>
    </lineage>
</organism>
<dbReference type="EMBL" id="CH473949">
    <property type="protein sequence ID" value="EDL79608.1"/>
    <property type="molecule type" value="Genomic_DNA"/>
</dbReference>